<dbReference type="EMBL" id="ML119132">
    <property type="protein sequence ID" value="RPB11864.1"/>
    <property type="molecule type" value="Genomic_DNA"/>
</dbReference>
<feature type="signal peptide" evidence="1">
    <location>
        <begin position="1"/>
        <end position="15"/>
    </location>
</feature>
<evidence type="ECO:0000313" key="3">
    <source>
        <dbReference type="Proteomes" id="UP000277580"/>
    </source>
</evidence>
<dbReference type="InParanoid" id="A0A3N4KMQ7"/>
<dbReference type="AlphaFoldDB" id="A0A3N4KMQ7"/>
<dbReference type="OrthoDB" id="5394603at2759"/>
<accession>A0A3N4KMQ7</accession>
<organism evidence="2 3">
    <name type="scientific">Morchella conica CCBAS932</name>
    <dbReference type="NCBI Taxonomy" id="1392247"/>
    <lineage>
        <taxon>Eukaryota</taxon>
        <taxon>Fungi</taxon>
        <taxon>Dikarya</taxon>
        <taxon>Ascomycota</taxon>
        <taxon>Pezizomycotina</taxon>
        <taxon>Pezizomycetes</taxon>
        <taxon>Pezizales</taxon>
        <taxon>Morchellaceae</taxon>
        <taxon>Morchella</taxon>
    </lineage>
</organism>
<evidence type="ECO:0000256" key="1">
    <source>
        <dbReference type="SAM" id="SignalP"/>
    </source>
</evidence>
<feature type="chain" id="PRO_5018256831" evidence="1">
    <location>
        <begin position="16"/>
        <end position="168"/>
    </location>
</feature>
<keyword evidence="1" id="KW-0732">Signal</keyword>
<dbReference type="Proteomes" id="UP000277580">
    <property type="component" value="Unassembled WGS sequence"/>
</dbReference>
<proteinExistence type="predicted"/>
<evidence type="ECO:0000313" key="2">
    <source>
        <dbReference type="EMBL" id="RPB11864.1"/>
    </source>
</evidence>
<name>A0A3N4KMQ7_9PEZI</name>
<gene>
    <name evidence="2" type="ORF">P167DRAFT_545902</name>
</gene>
<sequence length="168" mass="18070">MNLLPLLSFLPLLLATPHPHPHPHLYDLSAMLTGYVLCTTTASSPQIDPAISAIQSLRARLYRPAVQDKSADPFCTDLTKSGTAYTAICGPHDTVMRSMDAGKMANQIYRFCRAEVGGVWRVGGVYVFDGETVPVGRVVLYAVGEEEGELSRRGGGALGGFIISNSME</sequence>
<protein>
    <submittedName>
        <fullName evidence="2">Uncharacterized protein</fullName>
    </submittedName>
</protein>
<keyword evidence="3" id="KW-1185">Reference proteome</keyword>
<reference evidence="2 3" key="1">
    <citation type="journal article" date="2018" name="Nat. Ecol. Evol.">
        <title>Pezizomycetes genomes reveal the molecular basis of ectomycorrhizal truffle lifestyle.</title>
        <authorList>
            <person name="Murat C."/>
            <person name="Payen T."/>
            <person name="Noel B."/>
            <person name="Kuo A."/>
            <person name="Morin E."/>
            <person name="Chen J."/>
            <person name="Kohler A."/>
            <person name="Krizsan K."/>
            <person name="Balestrini R."/>
            <person name="Da Silva C."/>
            <person name="Montanini B."/>
            <person name="Hainaut M."/>
            <person name="Levati E."/>
            <person name="Barry K.W."/>
            <person name="Belfiori B."/>
            <person name="Cichocki N."/>
            <person name="Clum A."/>
            <person name="Dockter R.B."/>
            <person name="Fauchery L."/>
            <person name="Guy J."/>
            <person name="Iotti M."/>
            <person name="Le Tacon F."/>
            <person name="Lindquist E.A."/>
            <person name="Lipzen A."/>
            <person name="Malagnac F."/>
            <person name="Mello A."/>
            <person name="Molinier V."/>
            <person name="Miyauchi S."/>
            <person name="Poulain J."/>
            <person name="Riccioni C."/>
            <person name="Rubini A."/>
            <person name="Sitrit Y."/>
            <person name="Splivallo R."/>
            <person name="Traeger S."/>
            <person name="Wang M."/>
            <person name="Zifcakova L."/>
            <person name="Wipf D."/>
            <person name="Zambonelli A."/>
            <person name="Paolocci F."/>
            <person name="Nowrousian M."/>
            <person name="Ottonello S."/>
            <person name="Baldrian P."/>
            <person name="Spatafora J.W."/>
            <person name="Henrissat B."/>
            <person name="Nagy L.G."/>
            <person name="Aury J.M."/>
            <person name="Wincker P."/>
            <person name="Grigoriev I.V."/>
            <person name="Bonfante P."/>
            <person name="Martin F.M."/>
        </authorList>
    </citation>
    <scope>NUCLEOTIDE SEQUENCE [LARGE SCALE GENOMIC DNA]</scope>
    <source>
        <strain evidence="2 3">CCBAS932</strain>
    </source>
</reference>